<reference evidence="2" key="1">
    <citation type="journal article" date="2014" name="Proc. Natl. Acad. Sci. U.S.A.">
        <title>Extensive sampling of basidiomycete genomes demonstrates inadequacy of the white-rot/brown-rot paradigm for wood decay fungi.</title>
        <authorList>
            <person name="Riley R."/>
            <person name="Salamov A.A."/>
            <person name="Brown D.W."/>
            <person name="Nagy L.G."/>
            <person name="Floudas D."/>
            <person name="Held B.W."/>
            <person name="Levasseur A."/>
            <person name="Lombard V."/>
            <person name="Morin E."/>
            <person name="Otillar R."/>
            <person name="Lindquist E.A."/>
            <person name="Sun H."/>
            <person name="LaButti K.M."/>
            <person name="Schmutz J."/>
            <person name="Jabbour D."/>
            <person name="Luo H."/>
            <person name="Baker S.E."/>
            <person name="Pisabarro A.G."/>
            <person name="Walton J.D."/>
            <person name="Blanchette R.A."/>
            <person name="Henrissat B."/>
            <person name="Martin F."/>
            <person name="Cullen D."/>
            <person name="Hibbett D.S."/>
            <person name="Grigoriev I.V."/>
        </authorList>
    </citation>
    <scope>NUCLEOTIDE SEQUENCE [LARGE SCALE GENOMIC DNA]</scope>
    <source>
        <strain evidence="2">CBS 339.88</strain>
    </source>
</reference>
<name>A0A067SIE7_GALM3</name>
<sequence>MRPFKCTSSTSRTHCAGYRVAETDSMCVLHSFCPLLARCSCPTCLGLLVVHAVAADEQEILAQGRAQFENQQQLSTKISVIILQLHSRCHILANPCQTGLAAVTWHKHILGNTSLTKSRSFAREVQSSVNLNLSHSFECCVPPAMSVLTSSNERRQGSKRTFIVVKFTIRLDLPISSRFFDLRQHDFFKIHLSS</sequence>
<evidence type="ECO:0000313" key="2">
    <source>
        <dbReference type="Proteomes" id="UP000027222"/>
    </source>
</evidence>
<organism evidence="1 2">
    <name type="scientific">Galerina marginata (strain CBS 339.88)</name>
    <dbReference type="NCBI Taxonomy" id="685588"/>
    <lineage>
        <taxon>Eukaryota</taxon>
        <taxon>Fungi</taxon>
        <taxon>Dikarya</taxon>
        <taxon>Basidiomycota</taxon>
        <taxon>Agaricomycotina</taxon>
        <taxon>Agaricomycetes</taxon>
        <taxon>Agaricomycetidae</taxon>
        <taxon>Agaricales</taxon>
        <taxon>Agaricineae</taxon>
        <taxon>Strophariaceae</taxon>
        <taxon>Galerina</taxon>
    </lineage>
</organism>
<dbReference type="AlphaFoldDB" id="A0A067SIE7"/>
<gene>
    <name evidence="1" type="ORF">GALMADRAFT_1086983</name>
</gene>
<dbReference type="EMBL" id="KL142415">
    <property type="protein sequence ID" value="KDR67459.1"/>
    <property type="molecule type" value="Genomic_DNA"/>
</dbReference>
<dbReference type="Proteomes" id="UP000027222">
    <property type="component" value="Unassembled WGS sequence"/>
</dbReference>
<proteinExistence type="predicted"/>
<evidence type="ECO:0000313" key="1">
    <source>
        <dbReference type="EMBL" id="KDR67459.1"/>
    </source>
</evidence>
<keyword evidence="2" id="KW-1185">Reference proteome</keyword>
<dbReference type="HOGENOM" id="CLU_1402536_0_0_1"/>
<protein>
    <submittedName>
        <fullName evidence="1">Uncharacterized protein</fullName>
    </submittedName>
</protein>
<accession>A0A067SIE7</accession>